<comment type="caution">
    <text evidence="2">The sequence shown here is derived from an EMBL/GenBank/DDBJ whole genome shotgun (WGS) entry which is preliminary data.</text>
</comment>
<organism evidence="2 3">
    <name type="scientific">Genlisea aurea</name>
    <dbReference type="NCBI Taxonomy" id="192259"/>
    <lineage>
        <taxon>Eukaryota</taxon>
        <taxon>Viridiplantae</taxon>
        <taxon>Streptophyta</taxon>
        <taxon>Embryophyta</taxon>
        <taxon>Tracheophyta</taxon>
        <taxon>Spermatophyta</taxon>
        <taxon>Magnoliopsida</taxon>
        <taxon>eudicotyledons</taxon>
        <taxon>Gunneridae</taxon>
        <taxon>Pentapetalae</taxon>
        <taxon>asterids</taxon>
        <taxon>lamiids</taxon>
        <taxon>Lamiales</taxon>
        <taxon>Lentibulariaceae</taxon>
        <taxon>Genlisea</taxon>
    </lineage>
</organism>
<reference evidence="2 3" key="1">
    <citation type="journal article" date="2013" name="BMC Genomics">
        <title>The miniature genome of a carnivorous plant Genlisea aurea contains a low number of genes and short non-coding sequences.</title>
        <authorList>
            <person name="Leushkin E.V."/>
            <person name="Sutormin R.A."/>
            <person name="Nabieva E.R."/>
            <person name="Penin A.A."/>
            <person name="Kondrashov A.S."/>
            <person name="Logacheva M.D."/>
        </authorList>
    </citation>
    <scope>NUCLEOTIDE SEQUENCE [LARGE SCALE GENOMIC DNA]</scope>
</reference>
<evidence type="ECO:0008006" key="4">
    <source>
        <dbReference type="Google" id="ProtNLM"/>
    </source>
</evidence>
<dbReference type="AlphaFoldDB" id="S8CPC2"/>
<proteinExistence type="predicted"/>
<sequence length="138" mass="13085">MAAKVFALLLLVSAGSSFAGRVLVEKKTTDNNYLSDEKNVVNIGAMAGMGGIGNDGIPYGALGGGVGSSTDVTGSGFSGVGSVIGTGPQGNFAGFGTLPTGFHTIGTFPNGGLPGLGGAGTGNGIGTGGVGSFSPSTP</sequence>
<feature type="signal peptide" evidence="1">
    <location>
        <begin position="1"/>
        <end position="19"/>
    </location>
</feature>
<evidence type="ECO:0000256" key="1">
    <source>
        <dbReference type="SAM" id="SignalP"/>
    </source>
</evidence>
<dbReference type="EMBL" id="AUSU01002543">
    <property type="protein sequence ID" value="EPS68590.1"/>
    <property type="molecule type" value="Genomic_DNA"/>
</dbReference>
<gene>
    <name evidence="2" type="ORF">M569_06180</name>
</gene>
<evidence type="ECO:0000313" key="2">
    <source>
        <dbReference type="EMBL" id="EPS68590.1"/>
    </source>
</evidence>
<dbReference type="Proteomes" id="UP000015453">
    <property type="component" value="Unassembled WGS sequence"/>
</dbReference>
<keyword evidence="1" id="KW-0732">Signal</keyword>
<protein>
    <recommendedName>
        <fullName evidence="4">Glycine-rich protein</fullName>
    </recommendedName>
</protein>
<evidence type="ECO:0000313" key="3">
    <source>
        <dbReference type="Proteomes" id="UP000015453"/>
    </source>
</evidence>
<accession>S8CPC2</accession>
<feature type="chain" id="PRO_5004549212" description="Glycine-rich protein" evidence="1">
    <location>
        <begin position="20"/>
        <end position="138"/>
    </location>
</feature>
<keyword evidence="3" id="KW-1185">Reference proteome</keyword>
<name>S8CPC2_9LAMI</name>